<comment type="caution">
    <text evidence="4">The sequence shown here is derived from an EMBL/GenBank/DDBJ whole genome shotgun (WGS) entry which is preliminary data.</text>
</comment>
<feature type="domain" description="RRM" evidence="3">
    <location>
        <begin position="33"/>
        <end position="105"/>
    </location>
</feature>
<protein>
    <recommendedName>
        <fullName evidence="3">RRM domain-containing protein</fullName>
    </recommendedName>
</protein>
<dbReference type="InterPro" id="IPR000504">
    <property type="entry name" value="RRM_dom"/>
</dbReference>
<accession>A0ABR1BEE4</accession>
<gene>
    <name evidence="4" type="ORF">RUM44_011966</name>
</gene>
<reference evidence="4 5" key="1">
    <citation type="submission" date="2023-09" db="EMBL/GenBank/DDBJ databases">
        <title>Genomes of two closely related lineages of the louse Polyplax serrata with different host specificities.</title>
        <authorList>
            <person name="Martinu J."/>
            <person name="Tarabai H."/>
            <person name="Stefka J."/>
            <person name="Hypsa V."/>
        </authorList>
    </citation>
    <scope>NUCLEOTIDE SEQUENCE [LARGE SCALE GENOMIC DNA]</scope>
    <source>
        <strain evidence="4">98ZLc_SE</strain>
    </source>
</reference>
<dbReference type="PROSITE" id="PS50102">
    <property type="entry name" value="RRM"/>
    <property type="match status" value="1"/>
</dbReference>
<proteinExistence type="predicted"/>
<organism evidence="4 5">
    <name type="scientific">Polyplax serrata</name>
    <name type="common">Common mouse louse</name>
    <dbReference type="NCBI Taxonomy" id="468196"/>
    <lineage>
        <taxon>Eukaryota</taxon>
        <taxon>Metazoa</taxon>
        <taxon>Ecdysozoa</taxon>
        <taxon>Arthropoda</taxon>
        <taxon>Hexapoda</taxon>
        <taxon>Insecta</taxon>
        <taxon>Pterygota</taxon>
        <taxon>Neoptera</taxon>
        <taxon>Paraneoptera</taxon>
        <taxon>Psocodea</taxon>
        <taxon>Troctomorpha</taxon>
        <taxon>Phthiraptera</taxon>
        <taxon>Anoplura</taxon>
        <taxon>Polyplacidae</taxon>
        <taxon>Polyplax</taxon>
    </lineage>
</organism>
<evidence type="ECO:0000256" key="2">
    <source>
        <dbReference type="PROSITE-ProRule" id="PRU00176"/>
    </source>
</evidence>
<evidence type="ECO:0000256" key="1">
    <source>
        <dbReference type="ARBA" id="ARBA00022884"/>
    </source>
</evidence>
<dbReference type="Gene3D" id="3.30.70.330">
    <property type="match status" value="1"/>
</dbReference>
<dbReference type="InterPro" id="IPR035979">
    <property type="entry name" value="RBD_domain_sf"/>
</dbReference>
<keyword evidence="5" id="KW-1185">Reference proteome</keyword>
<dbReference type="InterPro" id="IPR012677">
    <property type="entry name" value="Nucleotide-bd_a/b_plait_sf"/>
</dbReference>
<dbReference type="Proteomes" id="UP001359485">
    <property type="component" value="Unassembled WGS sequence"/>
</dbReference>
<dbReference type="SUPFAM" id="SSF54928">
    <property type="entry name" value="RNA-binding domain, RBD"/>
    <property type="match status" value="1"/>
</dbReference>
<evidence type="ECO:0000313" key="4">
    <source>
        <dbReference type="EMBL" id="KAK6640280.1"/>
    </source>
</evidence>
<keyword evidence="1 2" id="KW-0694">RNA-binding</keyword>
<sequence length="127" mass="14582">MQLLHPMNMNSKTNGVVNGGGVDHVEQPDPDYIKMFVGQIPRSMDEEQLRIMFEEYGRVHQINVLRDKVTGQSKVSRSSIWESLRNEADENGQIVRGITLVYGSKTTKNHIKKKKIVKREKEKEGNM</sequence>
<evidence type="ECO:0000259" key="3">
    <source>
        <dbReference type="PROSITE" id="PS50102"/>
    </source>
</evidence>
<name>A0ABR1BEE4_POLSC</name>
<dbReference type="EMBL" id="JAWJWF010000001">
    <property type="protein sequence ID" value="KAK6640280.1"/>
    <property type="molecule type" value="Genomic_DNA"/>
</dbReference>
<evidence type="ECO:0000313" key="5">
    <source>
        <dbReference type="Proteomes" id="UP001359485"/>
    </source>
</evidence>
<dbReference type="Pfam" id="PF00076">
    <property type="entry name" value="RRM_1"/>
    <property type="match status" value="1"/>
</dbReference>